<dbReference type="Proteomes" id="UP000772196">
    <property type="component" value="Unassembled WGS sequence"/>
</dbReference>
<keyword evidence="4" id="KW-1185">Reference proteome</keyword>
<dbReference type="SUPFAM" id="SSF102588">
    <property type="entry name" value="LmbE-like"/>
    <property type="match status" value="1"/>
</dbReference>
<dbReference type="RefSeq" id="WP_168540315.1">
    <property type="nucleotide sequence ID" value="NZ_JAAWWP010000009.1"/>
</dbReference>
<dbReference type="InterPro" id="IPR003737">
    <property type="entry name" value="GlcNAc_PI_deacetylase-related"/>
</dbReference>
<organism evidence="3 4">
    <name type="scientific">Streptomyces physcomitrii</name>
    <dbReference type="NCBI Taxonomy" id="2724184"/>
    <lineage>
        <taxon>Bacteria</taxon>
        <taxon>Bacillati</taxon>
        <taxon>Actinomycetota</taxon>
        <taxon>Actinomycetes</taxon>
        <taxon>Kitasatosporales</taxon>
        <taxon>Streptomycetaceae</taxon>
        <taxon>Streptomyces</taxon>
    </lineage>
</organism>
<name>A0ABX1H6D9_9ACTN</name>
<sequence length="261" mass="28595">MSARETSPGDRERAAAAIGAEGTGEELWASRSVWDHWPEPSLPDGPVLLVAAHPDDEVLGFGGMLAQLAPDREVHVLTLTDGEASHPGSRLMPPPALARARRTELEEALDILGVERTARHRLGLPDTQLGTHEATATEWIEELLRTLGAPLCVAPWRGDLHADHEAAGRAARSAAASTGADLWQYPIWMWHWANPDDVRVPWGACRRLPLTAAARLRKEEALRCFRTQIAPLADHTAVILPPGELAHHRRSFETVITERDA</sequence>
<keyword evidence="1" id="KW-0862">Zinc</keyword>
<dbReference type="PANTHER" id="PTHR12993">
    <property type="entry name" value="N-ACETYLGLUCOSAMINYL-PHOSPHATIDYLINOSITOL DE-N-ACETYLASE-RELATED"/>
    <property type="match status" value="1"/>
</dbReference>
<protein>
    <submittedName>
        <fullName evidence="3">PIG-L family deacetylase</fullName>
    </submittedName>
</protein>
<dbReference type="Gene3D" id="3.40.50.10320">
    <property type="entry name" value="LmbE-like"/>
    <property type="match status" value="1"/>
</dbReference>
<dbReference type="Pfam" id="PF02585">
    <property type="entry name" value="PIG-L"/>
    <property type="match status" value="1"/>
</dbReference>
<proteinExistence type="predicted"/>
<evidence type="ECO:0000313" key="3">
    <source>
        <dbReference type="EMBL" id="NKI42870.1"/>
    </source>
</evidence>
<evidence type="ECO:0000256" key="1">
    <source>
        <dbReference type="ARBA" id="ARBA00022833"/>
    </source>
</evidence>
<accession>A0ABX1H6D9</accession>
<dbReference type="EMBL" id="JAAWWP010000009">
    <property type="protein sequence ID" value="NKI42870.1"/>
    <property type="molecule type" value="Genomic_DNA"/>
</dbReference>
<dbReference type="PANTHER" id="PTHR12993:SF29">
    <property type="entry name" value="BLR3841 PROTEIN"/>
    <property type="match status" value="1"/>
</dbReference>
<evidence type="ECO:0000256" key="2">
    <source>
        <dbReference type="SAM" id="MobiDB-lite"/>
    </source>
</evidence>
<evidence type="ECO:0000313" key="4">
    <source>
        <dbReference type="Proteomes" id="UP000772196"/>
    </source>
</evidence>
<dbReference type="InterPro" id="IPR024078">
    <property type="entry name" value="LmbE-like_dom_sf"/>
</dbReference>
<gene>
    <name evidence="3" type="ORF">HFV08_16825</name>
</gene>
<feature type="region of interest" description="Disordered" evidence="2">
    <location>
        <begin position="1"/>
        <end position="24"/>
    </location>
</feature>
<comment type="caution">
    <text evidence="3">The sequence shown here is derived from an EMBL/GenBank/DDBJ whole genome shotgun (WGS) entry which is preliminary data.</text>
</comment>
<reference evidence="3 4" key="1">
    <citation type="submission" date="2020-04" db="EMBL/GenBank/DDBJ databases">
        <title>Phylogenetic Diversity and Antibacterial Activity against Ralstonia solanacearum of Endophytic Actinomycete Isolated from Moss.</title>
        <authorList>
            <person name="Zhuang X."/>
        </authorList>
    </citation>
    <scope>NUCLEOTIDE SEQUENCE [LARGE SCALE GENOMIC DNA]</scope>
    <source>
        <strain evidence="3 4">LD120</strain>
    </source>
</reference>